<keyword evidence="4" id="KW-0249">Electron transport</keyword>
<dbReference type="EMBL" id="CP011371">
    <property type="protein sequence ID" value="AKJ30880.1"/>
    <property type="molecule type" value="Genomic_DNA"/>
</dbReference>
<feature type="domain" description="Cytochrome c" evidence="8">
    <location>
        <begin position="43"/>
        <end position="127"/>
    </location>
</feature>
<dbReference type="PROSITE" id="PS51007">
    <property type="entry name" value="CYTC"/>
    <property type="match status" value="2"/>
</dbReference>
<dbReference type="Gene3D" id="1.10.760.10">
    <property type="entry name" value="Cytochrome c-like domain"/>
    <property type="match status" value="2"/>
</dbReference>
<organism evidence="9 10">
    <name type="scientific">Caldimonas brevitalea</name>
    <dbReference type="NCBI Taxonomy" id="413882"/>
    <lineage>
        <taxon>Bacteria</taxon>
        <taxon>Pseudomonadati</taxon>
        <taxon>Pseudomonadota</taxon>
        <taxon>Betaproteobacteria</taxon>
        <taxon>Burkholderiales</taxon>
        <taxon>Sphaerotilaceae</taxon>
        <taxon>Caldimonas</taxon>
    </lineage>
</organism>
<accession>A0A0G3BWI1</accession>
<dbReference type="PANTHER" id="PTHR37823">
    <property type="entry name" value="CYTOCHROME C-553-LIKE"/>
    <property type="match status" value="1"/>
</dbReference>
<feature type="compositionally biased region" description="Polar residues" evidence="7">
    <location>
        <begin position="151"/>
        <end position="168"/>
    </location>
</feature>
<reference evidence="9 10" key="1">
    <citation type="submission" date="2015-05" db="EMBL/GenBank/DDBJ databases">
        <authorList>
            <person name="Tang B."/>
            <person name="Yu Y."/>
        </authorList>
    </citation>
    <scope>NUCLEOTIDE SEQUENCE [LARGE SCALE GENOMIC DNA]</scope>
    <source>
        <strain evidence="9 10">DSM 7029</strain>
    </source>
</reference>
<dbReference type="OrthoDB" id="9809720at2"/>
<sequence>MNKRQSRLFAIACTGIAAVVFLGLTVDSHRQFPTLTNEAQLTPQVIAGKDVWHKYNCVNCHTLFGEGAYYAPDLTKIAKHRGEQYLQAYMRNPAQFYDEQRHRRLMPKQDLSDEEIKNLIDFLGWVSNVDNQGWPPRPILVTGATIPGTDMTASQQAQTSGEQTTTGQVPPGARPLTGNENPIALGERLFRSVTPACNACHSVAQGANMAGPSLAGLTAKASQLVGSPDYKGKAKDPEGYIRESIVDPSAHVVPGAMYSANNMSFMPNTYGQSLKPEQVDQLVAYLSSIK</sequence>
<evidence type="ECO:0000256" key="2">
    <source>
        <dbReference type="ARBA" id="ARBA00022617"/>
    </source>
</evidence>
<name>A0A0G3BWI1_9BURK</name>
<evidence type="ECO:0000256" key="5">
    <source>
        <dbReference type="ARBA" id="ARBA00023004"/>
    </source>
</evidence>
<gene>
    <name evidence="9" type="primary">norC</name>
    <name evidence="9" type="ORF">AAW51_4189</name>
</gene>
<evidence type="ECO:0000256" key="4">
    <source>
        <dbReference type="ARBA" id="ARBA00022982"/>
    </source>
</evidence>
<keyword evidence="2 6" id="KW-0349">Heme</keyword>
<keyword evidence="1" id="KW-0813">Transport</keyword>
<dbReference type="GO" id="GO:0009055">
    <property type="term" value="F:electron transfer activity"/>
    <property type="evidence" value="ECO:0007669"/>
    <property type="project" value="InterPro"/>
</dbReference>
<keyword evidence="3 6" id="KW-0479">Metal-binding</keyword>
<feature type="region of interest" description="Disordered" evidence="7">
    <location>
        <begin position="151"/>
        <end position="176"/>
    </location>
</feature>
<dbReference type="SUPFAM" id="SSF46626">
    <property type="entry name" value="Cytochrome c"/>
    <property type="match status" value="2"/>
</dbReference>
<feature type="domain" description="Cytochrome c" evidence="8">
    <location>
        <begin position="181"/>
        <end position="290"/>
    </location>
</feature>
<dbReference type="RefSeq" id="WP_047196144.1">
    <property type="nucleotide sequence ID" value="NZ_CP011371.1"/>
</dbReference>
<evidence type="ECO:0000256" key="7">
    <source>
        <dbReference type="SAM" id="MobiDB-lite"/>
    </source>
</evidence>
<evidence type="ECO:0000313" key="10">
    <source>
        <dbReference type="Proteomes" id="UP000035352"/>
    </source>
</evidence>
<dbReference type="PATRIC" id="fig|413882.6.peg.4379"/>
<dbReference type="Proteomes" id="UP000035352">
    <property type="component" value="Chromosome"/>
</dbReference>
<evidence type="ECO:0000259" key="8">
    <source>
        <dbReference type="PROSITE" id="PS51007"/>
    </source>
</evidence>
<proteinExistence type="predicted"/>
<evidence type="ECO:0000256" key="3">
    <source>
        <dbReference type="ARBA" id="ARBA00022723"/>
    </source>
</evidence>
<evidence type="ECO:0000256" key="6">
    <source>
        <dbReference type="PROSITE-ProRule" id="PRU00433"/>
    </source>
</evidence>
<dbReference type="GO" id="GO:0046872">
    <property type="term" value="F:metal ion binding"/>
    <property type="evidence" value="ECO:0007669"/>
    <property type="project" value="UniProtKB-KW"/>
</dbReference>
<dbReference type="InterPro" id="IPR036909">
    <property type="entry name" value="Cyt_c-like_dom_sf"/>
</dbReference>
<dbReference type="InterPro" id="IPR009056">
    <property type="entry name" value="Cyt_c-like_dom"/>
</dbReference>
<dbReference type="STRING" id="413882.AAW51_4189"/>
<dbReference type="Pfam" id="PF00034">
    <property type="entry name" value="Cytochrom_C"/>
    <property type="match status" value="2"/>
</dbReference>
<evidence type="ECO:0000313" key="9">
    <source>
        <dbReference type="EMBL" id="AKJ30880.1"/>
    </source>
</evidence>
<protein>
    <submittedName>
        <fullName evidence="9">Cytochrome C</fullName>
    </submittedName>
</protein>
<dbReference type="GO" id="GO:0020037">
    <property type="term" value="F:heme binding"/>
    <property type="evidence" value="ECO:0007669"/>
    <property type="project" value="InterPro"/>
</dbReference>
<evidence type="ECO:0000256" key="1">
    <source>
        <dbReference type="ARBA" id="ARBA00022448"/>
    </source>
</evidence>
<dbReference type="PANTHER" id="PTHR37823:SF1">
    <property type="entry name" value="CYTOCHROME C-553-LIKE"/>
    <property type="match status" value="1"/>
</dbReference>
<dbReference type="InterPro" id="IPR051811">
    <property type="entry name" value="Cytochrome_c550/c551-like"/>
</dbReference>
<dbReference type="AlphaFoldDB" id="A0A0G3BWI1"/>
<keyword evidence="5 6" id="KW-0408">Iron</keyword>
<keyword evidence="10" id="KW-1185">Reference proteome</keyword>
<dbReference type="KEGG" id="pbh:AAW51_4189"/>